<protein>
    <recommendedName>
        <fullName evidence="9">C2H2-type domain-containing protein</fullName>
    </recommendedName>
</protein>
<dbReference type="InterPro" id="IPR013087">
    <property type="entry name" value="Znf_C2H2_type"/>
</dbReference>
<dbReference type="GO" id="GO:0005634">
    <property type="term" value="C:nucleus"/>
    <property type="evidence" value="ECO:0007669"/>
    <property type="project" value="TreeGrafter"/>
</dbReference>
<accession>A0AAE1FFA6</accession>
<dbReference type="AlphaFoldDB" id="A0AAE1FFA6"/>
<evidence type="ECO:0000256" key="7">
    <source>
        <dbReference type="PROSITE-ProRule" id="PRU00042"/>
    </source>
</evidence>
<evidence type="ECO:0000313" key="10">
    <source>
        <dbReference type="EMBL" id="KAK3872300.1"/>
    </source>
</evidence>
<dbReference type="FunFam" id="3.30.160.60:FF:001442">
    <property type="entry name" value="zinc finger protein 696"/>
    <property type="match status" value="1"/>
</dbReference>
<evidence type="ECO:0000256" key="1">
    <source>
        <dbReference type="ARBA" id="ARBA00006991"/>
    </source>
</evidence>
<keyword evidence="5" id="KW-0862">Zinc</keyword>
<dbReference type="Proteomes" id="UP001286313">
    <property type="component" value="Unassembled WGS sequence"/>
</dbReference>
<feature type="region of interest" description="Disordered" evidence="8">
    <location>
        <begin position="119"/>
        <end position="139"/>
    </location>
</feature>
<keyword evidence="4 7" id="KW-0863">Zinc-finger</keyword>
<evidence type="ECO:0000256" key="2">
    <source>
        <dbReference type="ARBA" id="ARBA00022723"/>
    </source>
</evidence>
<evidence type="ECO:0000256" key="4">
    <source>
        <dbReference type="ARBA" id="ARBA00022771"/>
    </source>
</evidence>
<dbReference type="GO" id="GO:0008270">
    <property type="term" value="F:zinc ion binding"/>
    <property type="evidence" value="ECO:0007669"/>
    <property type="project" value="UniProtKB-KW"/>
</dbReference>
<gene>
    <name evidence="10" type="ORF">Pcinc_022603</name>
</gene>
<keyword evidence="3" id="KW-0677">Repeat</keyword>
<evidence type="ECO:0000259" key="9">
    <source>
        <dbReference type="PROSITE" id="PS50157"/>
    </source>
</evidence>
<comment type="similarity">
    <text evidence="1">Belongs to the krueppel C2H2-type zinc-finger protein family.</text>
</comment>
<evidence type="ECO:0000256" key="3">
    <source>
        <dbReference type="ARBA" id="ARBA00022737"/>
    </source>
</evidence>
<keyword evidence="2" id="KW-0479">Metal-binding</keyword>
<reference evidence="10" key="1">
    <citation type="submission" date="2023-10" db="EMBL/GenBank/DDBJ databases">
        <title>Genome assemblies of two species of porcelain crab, Petrolisthes cinctipes and Petrolisthes manimaculis (Anomura: Porcellanidae).</title>
        <authorList>
            <person name="Angst P."/>
        </authorList>
    </citation>
    <scope>NUCLEOTIDE SEQUENCE</scope>
    <source>
        <strain evidence="10">PB745_01</strain>
        <tissue evidence="10">Gill</tissue>
    </source>
</reference>
<dbReference type="GO" id="GO:0000978">
    <property type="term" value="F:RNA polymerase II cis-regulatory region sequence-specific DNA binding"/>
    <property type="evidence" value="ECO:0007669"/>
    <property type="project" value="TreeGrafter"/>
</dbReference>
<feature type="compositionally biased region" description="Polar residues" evidence="8">
    <location>
        <begin position="128"/>
        <end position="139"/>
    </location>
</feature>
<evidence type="ECO:0000256" key="8">
    <source>
        <dbReference type="SAM" id="MobiDB-lite"/>
    </source>
</evidence>
<feature type="domain" description="C2H2-type" evidence="9">
    <location>
        <begin position="89"/>
        <end position="117"/>
    </location>
</feature>
<dbReference type="GO" id="GO:0001228">
    <property type="term" value="F:DNA-binding transcription activator activity, RNA polymerase II-specific"/>
    <property type="evidence" value="ECO:0007669"/>
    <property type="project" value="TreeGrafter"/>
</dbReference>
<evidence type="ECO:0000256" key="5">
    <source>
        <dbReference type="ARBA" id="ARBA00022833"/>
    </source>
</evidence>
<dbReference type="PANTHER" id="PTHR24393:SF34">
    <property type="entry name" value="PR_SET DOMAIN 13"/>
    <property type="match status" value="1"/>
</dbReference>
<name>A0AAE1FFA6_PETCI</name>
<keyword evidence="11" id="KW-1185">Reference proteome</keyword>
<dbReference type="EMBL" id="JAWQEG010002387">
    <property type="protein sequence ID" value="KAK3872300.1"/>
    <property type="molecule type" value="Genomic_DNA"/>
</dbReference>
<dbReference type="PROSITE" id="PS50157">
    <property type="entry name" value="ZINC_FINGER_C2H2_2"/>
    <property type="match status" value="2"/>
</dbReference>
<comment type="caution">
    <text evidence="10">The sequence shown here is derived from an EMBL/GenBank/DDBJ whole genome shotgun (WGS) entry which is preliminary data.</text>
</comment>
<dbReference type="SMART" id="SM00355">
    <property type="entry name" value="ZnF_C2H2"/>
    <property type="match status" value="2"/>
</dbReference>
<organism evidence="10 11">
    <name type="scientific">Petrolisthes cinctipes</name>
    <name type="common">Flat porcelain crab</name>
    <dbReference type="NCBI Taxonomy" id="88211"/>
    <lineage>
        <taxon>Eukaryota</taxon>
        <taxon>Metazoa</taxon>
        <taxon>Ecdysozoa</taxon>
        <taxon>Arthropoda</taxon>
        <taxon>Crustacea</taxon>
        <taxon>Multicrustacea</taxon>
        <taxon>Malacostraca</taxon>
        <taxon>Eumalacostraca</taxon>
        <taxon>Eucarida</taxon>
        <taxon>Decapoda</taxon>
        <taxon>Pleocyemata</taxon>
        <taxon>Anomura</taxon>
        <taxon>Galatheoidea</taxon>
        <taxon>Porcellanidae</taxon>
        <taxon>Petrolisthes</taxon>
    </lineage>
</organism>
<dbReference type="Pfam" id="PF13909">
    <property type="entry name" value="zf-H2C2_5"/>
    <property type="match status" value="1"/>
</dbReference>
<evidence type="ECO:0000313" key="11">
    <source>
        <dbReference type="Proteomes" id="UP001286313"/>
    </source>
</evidence>
<keyword evidence="6" id="KW-0539">Nucleus</keyword>
<dbReference type="Gene3D" id="3.30.160.60">
    <property type="entry name" value="Classic Zinc Finger"/>
    <property type="match status" value="2"/>
</dbReference>
<evidence type="ECO:0000256" key="6">
    <source>
        <dbReference type="ARBA" id="ARBA00023242"/>
    </source>
</evidence>
<proteinExistence type="inferred from homology"/>
<dbReference type="SUPFAM" id="SSF57667">
    <property type="entry name" value="beta-beta-alpha zinc fingers"/>
    <property type="match status" value="1"/>
</dbReference>
<sequence length="139" mass="15868">MVDTGRSIGGLVGWNGLRERKANPIVGSNFLSLQRLLPVHPPHPHPPSLAPPQRYAMDNKFRCCWCGKLSTTRYDYDKHLRTHTGEKPFACSQCSFRTGDRSSLSKHVRRHHSQLRQQLLQQQQQQQPSDLTGANFPQN</sequence>
<dbReference type="InterPro" id="IPR036236">
    <property type="entry name" value="Znf_C2H2_sf"/>
</dbReference>
<dbReference type="PANTHER" id="PTHR24393">
    <property type="entry name" value="ZINC FINGER PROTEIN"/>
    <property type="match status" value="1"/>
</dbReference>
<feature type="domain" description="C2H2-type" evidence="9">
    <location>
        <begin position="61"/>
        <end position="88"/>
    </location>
</feature>